<dbReference type="PANTHER" id="PTHR39624">
    <property type="entry name" value="PROTEIN INVOLVED IN RIMO-MEDIATED BETA-METHYLTHIOLATION OF RIBOSOMAL PROTEIN S12 YCAO"/>
    <property type="match status" value="1"/>
</dbReference>
<sequence length="205" mass="21188">MAPPTHPTTTAAGRSILVTRADTAAAGRTVVLDLGGSGRAVLTCAEARQVAAGLVREAADGDPRGAGRTEAVHLRDDQYAVSVRGHVLTVDQPVAAGGADTAPTPLELFTASLAGCVAHYAGRYLARHGIDREGLRVTVDHRMATDRPARIASVEVRIVAPGLPGERTAGLLAVASHCTVHNTLTHPPEVTFAVKEAEPCASRTS</sequence>
<dbReference type="Proteomes" id="UP001499987">
    <property type="component" value="Unassembled WGS sequence"/>
</dbReference>
<dbReference type="InterPro" id="IPR036102">
    <property type="entry name" value="OsmC/Ohrsf"/>
</dbReference>
<organism evidence="1 2">
    <name type="scientific">Kitasatospora arboriphila</name>
    <dbReference type="NCBI Taxonomy" id="258052"/>
    <lineage>
        <taxon>Bacteria</taxon>
        <taxon>Bacillati</taxon>
        <taxon>Actinomycetota</taxon>
        <taxon>Actinomycetes</taxon>
        <taxon>Kitasatosporales</taxon>
        <taxon>Streptomycetaceae</taxon>
        <taxon>Kitasatospora</taxon>
    </lineage>
</organism>
<dbReference type="Gene3D" id="3.30.300.20">
    <property type="match status" value="1"/>
</dbReference>
<protein>
    <submittedName>
        <fullName evidence="1">OsmC family protein</fullName>
    </submittedName>
</protein>
<evidence type="ECO:0000313" key="2">
    <source>
        <dbReference type="Proteomes" id="UP001499987"/>
    </source>
</evidence>
<reference evidence="1 2" key="1">
    <citation type="journal article" date="2019" name="Int. J. Syst. Evol. Microbiol.">
        <title>The Global Catalogue of Microorganisms (GCM) 10K type strain sequencing project: providing services to taxonomists for standard genome sequencing and annotation.</title>
        <authorList>
            <consortium name="The Broad Institute Genomics Platform"/>
            <consortium name="The Broad Institute Genome Sequencing Center for Infectious Disease"/>
            <person name="Wu L."/>
            <person name="Ma J."/>
        </authorList>
    </citation>
    <scope>NUCLEOTIDE SEQUENCE [LARGE SCALE GENOMIC DNA]</scope>
    <source>
        <strain evidence="1 2">JCM 13002</strain>
    </source>
</reference>
<dbReference type="InterPro" id="IPR003718">
    <property type="entry name" value="OsmC/Ohr_fam"/>
</dbReference>
<dbReference type="Pfam" id="PF02566">
    <property type="entry name" value="OsmC"/>
    <property type="match status" value="1"/>
</dbReference>
<dbReference type="RefSeq" id="WP_344622282.1">
    <property type="nucleotide sequence ID" value="NZ_BAAALD010000006.1"/>
</dbReference>
<accession>A0ABN1TB56</accession>
<evidence type="ECO:0000313" key="1">
    <source>
        <dbReference type="EMBL" id="GAA1072629.1"/>
    </source>
</evidence>
<dbReference type="InterPro" id="IPR015946">
    <property type="entry name" value="KH_dom-like_a/b"/>
</dbReference>
<name>A0ABN1TB56_9ACTN</name>
<comment type="caution">
    <text evidence="1">The sequence shown here is derived from an EMBL/GenBank/DDBJ whole genome shotgun (WGS) entry which is preliminary data.</text>
</comment>
<dbReference type="EMBL" id="BAAALD010000006">
    <property type="protein sequence ID" value="GAA1072629.1"/>
    <property type="molecule type" value="Genomic_DNA"/>
</dbReference>
<gene>
    <name evidence="1" type="ORF">GCM10009663_10390</name>
</gene>
<proteinExistence type="predicted"/>
<dbReference type="PANTHER" id="PTHR39624:SF2">
    <property type="entry name" value="OSMC-LIKE PROTEIN"/>
    <property type="match status" value="1"/>
</dbReference>
<keyword evidence="2" id="KW-1185">Reference proteome</keyword>
<dbReference type="SUPFAM" id="SSF82784">
    <property type="entry name" value="OsmC-like"/>
    <property type="match status" value="1"/>
</dbReference>